<feature type="domain" description="Antitoxin SocA-like Panacea" evidence="1">
    <location>
        <begin position="29"/>
        <end position="121"/>
    </location>
</feature>
<name>A0A1H9QDH5_9BURK</name>
<dbReference type="Pfam" id="PF13274">
    <property type="entry name" value="SocA_Panacea"/>
    <property type="match status" value="1"/>
</dbReference>
<reference evidence="2 3" key="1">
    <citation type="submission" date="2016-10" db="EMBL/GenBank/DDBJ databases">
        <authorList>
            <person name="de Groot N.N."/>
        </authorList>
    </citation>
    <scope>NUCLEOTIDE SEQUENCE [LARGE SCALE GENOMIC DNA]</scope>
    <source>
        <strain evidence="2 3">ATCC 35958</strain>
    </source>
</reference>
<gene>
    <name evidence="2" type="ORF">SAMN02982919_02633</name>
</gene>
<accession>A0A1H9QDH5</accession>
<organism evidence="2 3">
    <name type="scientific">Giesbergeria anulus</name>
    <dbReference type="NCBI Taxonomy" id="180197"/>
    <lineage>
        <taxon>Bacteria</taxon>
        <taxon>Pseudomonadati</taxon>
        <taxon>Pseudomonadota</taxon>
        <taxon>Betaproteobacteria</taxon>
        <taxon>Burkholderiales</taxon>
        <taxon>Comamonadaceae</taxon>
        <taxon>Giesbergeria</taxon>
    </lineage>
</organism>
<sequence length="154" mass="17469">MALHNATEIANWFIAKAAESGDHLTHLKVQKLLYYAEAWTEVITGNELFGEQMQAWAHGPVVPEVFHEFKTYGWNTLPVPQEQEVPKVAEGVVDVLNQVYDAYGELPAKTLEAMTHKDEPWIAARGDIAPEARCEAVIPKVKIKEYFEKKYSEQ</sequence>
<dbReference type="RefSeq" id="WP_091458383.1">
    <property type="nucleotide sequence ID" value="NZ_FOGD01000010.1"/>
</dbReference>
<dbReference type="Proteomes" id="UP000199766">
    <property type="component" value="Unassembled WGS sequence"/>
</dbReference>
<keyword evidence="3" id="KW-1185">Reference proteome</keyword>
<dbReference type="InterPro" id="IPR025272">
    <property type="entry name" value="SocA_Panacea"/>
</dbReference>
<protein>
    <submittedName>
        <fullName evidence="2">Uncharacterized phage-associated protein</fullName>
    </submittedName>
</protein>
<proteinExistence type="predicted"/>
<dbReference type="AlphaFoldDB" id="A0A1H9QDH5"/>
<evidence type="ECO:0000259" key="1">
    <source>
        <dbReference type="Pfam" id="PF13274"/>
    </source>
</evidence>
<evidence type="ECO:0000313" key="3">
    <source>
        <dbReference type="Proteomes" id="UP000199766"/>
    </source>
</evidence>
<dbReference type="OrthoDB" id="9799173at2"/>
<evidence type="ECO:0000313" key="2">
    <source>
        <dbReference type="EMBL" id="SER58462.1"/>
    </source>
</evidence>
<dbReference type="EMBL" id="FOGD01000010">
    <property type="protein sequence ID" value="SER58462.1"/>
    <property type="molecule type" value="Genomic_DNA"/>
</dbReference>